<proteinExistence type="predicted"/>
<dbReference type="Proteomes" id="UP001223144">
    <property type="component" value="Unassembled WGS sequence"/>
</dbReference>
<accession>A0ABT6HUR5</accession>
<keyword evidence="2" id="KW-1185">Reference proteome</keyword>
<evidence type="ECO:0000313" key="2">
    <source>
        <dbReference type="Proteomes" id="UP001223144"/>
    </source>
</evidence>
<organism evidence="1 2">
    <name type="scientific">Streptomyces chengmaiensis</name>
    <dbReference type="NCBI Taxonomy" id="3040919"/>
    <lineage>
        <taxon>Bacteria</taxon>
        <taxon>Bacillati</taxon>
        <taxon>Actinomycetota</taxon>
        <taxon>Actinomycetes</taxon>
        <taxon>Kitasatosporales</taxon>
        <taxon>Streptomycetaceae</taxon>
        <taxon>Streptomyces</taxon>
    </lineage>
</organism>
<gene>
    <name evidence="1" type="ORF">QCN29_25470</name>
</gene>
<dbReference type="EMBL" id="JARWBG010000036">
    <property type="protein sequence ID" value="MDH2392071.1"/>
    <property type="molecule type" value="Genomic_DNA"/>
</dbReference>
<evidence type="ECO:0000313" key="1">
    <source>
        <dbReference type="EMBL" id="MDH2392071.1"/>
    </source>
</evidence>
<comment type="caution">
    <text evidence="1">The sequence shown here is derived from an EMBL/GenBank/DDBJ whole genome shotgun (WGS) entry which is preliminary data.</text>
</comment>
<name>A0ABT6HUR5_9ACTN</name>
<sequence length="62" mass="6271">MYGPLPVHLLPPGDVPDPAPGCGVCAALAQQRAAALAAGDRSKAVDCNVELRNHPHTTGSDA</sequence>
<reference evidence="1 2" key="1">
    <citation type="submission" date="2023-04" db="EMBL/GenBank/DDBJ databases">
        <title>Streptomyces chengmaiensis sp. nov. isolated from the stem of mangrove plant in Hainan.</title>
        <authorList>
            <person name="Huang X."/>
            <person name="Zhou S."/>
            <person name="Chu X."/>
            <person name="Xie Y."/>
            <person name="Lin Y."/>
        </authorList>
    </citation>
    <scope>NUCLEOTIDE SEQUENCE [LARGE SCALE GENOMIC DNA]</scope>
    <source>
        <strain evidence="1 2">HNM0663</strain>
    </source>
</reference>
<protein>
    <submittedName>
        <fullName evidence="1">Uncharacterized protein</fullName>
    </submittedName>
</protein>